<evidence type="ECO:0000256" key="1">
    <source>
        <dbReference type="SAM" id="MobiDB-lite"/>
    </source>
</evidence>
<feature type="compositionally biased region" description="Basic and acidic residues" evidence="1">
    <location>
        <begin position="252"/>
        <end position="261"/>
    </location>
</feature>
<accession>A0A7K4YE64</accession>
<feature type="transmembrane region" description="Helical" evidence="2">
    <location>
        <begin position="189"/>
        <end position="212"/>
    </location>
</feature>
<dbReference type="PANTHER" id="PTHR45427:SF1">
    <property type="entry name" value="MUCIN-15"/>
    <property type="match status" value="1"/>
</dbReference>
<dbReference type="Proteomes" id="UP000551127">
    <property type="component" value="Unassembled WGS sequence"/>
</dbReference>
<feature type="non-terminal residue" evidence="3">
    <location>
        <position position="1"/>
    </location>
</feature>
<evidence type="ECO:0000256" key="2">
    <source>
        <dbReference type="SAM" id="Phobius"/>
    </source>
</evidence>
<name>A0A7K4YE64_BUCAB</name>
<dbReference type="EMBL" id="VYZL01001447">
    <property type="protein sequence ID" value="NWR57305.1"/>
    <property type="molecule type" value="Genomic_DNA"/>
</dbReference>
<evidence type="ECO:0000313" key="4">
    <source>
        <dbReference type="Proteomes" id="UP000551127"/>
    </source>
</evidence>
<dbReference type="OrthoDB" id="9950822at2759"/>
<keyword evidence="2" id="KW-0472">Membrane</keyword>
<feature type="region of interest" description="Disordered" evidence="1">
    <location>
        <begin position="1"/>
        <end position="58"/>
    </location>
</feature>
<keyword evidence="4" id="KW-1185">Reference proteome</keyword>
<feature type="region of interest" description="Disordered" evidence="1">
    <location>
        <begin position="120"/>
        <end position="186"/>
    </location>
</feature>
<evidence type="ECO:0000313" key="3">
    <source>
        <dbReference type="EMBL" id="NWR57305.1"/>
    </source>
</evidence>
<feature type="region of interest" description="Disordered" evidence="1">
    <location>
        <begin position="252"/>
        <end position="286"/>
    </location>
</feature>
<gene>
    <name evidence="3" type="primary">Muc15</name>
    <name evidence="3" type="ORF">BUCABY_R15432</name>
</gene>
<dbReference type="InterPro" id="IPR031371">
    <property type="entry name" value="Mucin-15"/>
</dbReference>
<dbReference type="AlphaFoldDB" id="A0A7K4YE64"/>
<protein>
    <submittedName>
        <fullName evidence="3">MUC15 protein</fullName>
    </submittedName>
</protein>
<keyword evidence="2" id="KW-0812">Transmembrane</keyword>
<proteinExistence type="predicted"/>
<feature type="compositionally biased region" description="Polar residues" evidence="1">
    <location>
        <begin position="127"/>
        <end position="177"/>
    </location>
</feature>
<reference evidence="3 4" key="1">
    <citation type="submission" date="2019-09" db="EMBL/GenBank/DDBJ databases">
        <title>Bird 10,000 Genomes (B10K) Project - Family phase.</title>
        <authorList>
            <person name="Zhang G."/>
        </authorList>
    </citation>
    <scope>NUCLEOTIDE SEQUENCE [LARGE SCALE GENOMIC DNA]</scope>
    <source>
        <strain evidence="3">B10K-DU-012-80</strain>
    </source>
</reference>
<dbReference type="PANTHER" id="PTHR45427">
    <property type="entry name" value="MUCIN-15"/>
    <property type="match status" value="1"/>
</dbReference>
<comment type="caution">
    <text evidence="3">The sequence shown here is derived from an EMBL/GenBank/DDBJ whole genome shotgun (WGS) entry which is preliminary data.</text>
</comment>
<sequence>VQPASQRSGLSVPTATNPPTISRAAPTTANARASVTTRTEMSSQSNSTTPRSTDGATLSSVVTTVSKDGMNDSATNFSRILTSSVTLTTTGDFSRATKSAAPTSASTATAGNFTVTYSTPLAAPHPSDNSSVNPTGTSLISPTIKQDSPTQNFNPIQQTTELNRNFSSPSTASSHSEGANENKSNKGGVISGVIVGVILVSLLIGLIGYSICGKKRSQAFAHRRFYDDRRNDPVLHLDNSLGPYDTSFGCASDDKSGRADTAEEGNAACPSDGIPLADMTPPHPSP</sequence>
<feature type="non-terminal residue" evidence="3">
    <location>
        <position position="286"/>
    </location>
</feature>
<organism evidence="3 4">
    <name type="scientific">Bucorvus abyssinicus</name>
    <name type="common">Northern ground-hornbill</name>
    <name type="synonym">Abyssinian ground-hornbill</name>
    <dbReference type="NCBI Taxonomy" id="153643"/>
    <lineage>
        <taxon>Eukaryota</taxon>
        <taxon>Metazoa</taxon>
        <taxon>Chordata</taxon>
        <taxon>Craniata</taxon>
        <taxon>Vertebrata</taxon>
        <taxon>Euteleostomi</taxon>
        <taxon>Archelosauria</taxon>
        <taxon>Archosauria</taxon>
        <taxon>Dinosauria</taxon>
        <taxon>Saurischia</taxon>
        <taxon>Theropoda</taxon>
        <taxon>Coelurosauria</taxon>
        <taxon>Aves</taxon>
        <taxon>Neognathae</taxon>
        <taxon>Neoaves</taxon>
        <taxon>Telluraves</taxon>
        <taxon>Coraciimorphae</taxon>
        <taxon>Bucerotiformes</taxon>
        <taxon>Bucorvidae</taxon>
        <taxon>Bucorvus</taxon>
    </lineage>
</organism>
<keyword evidence="2" id="KW-1133">Transmembrane helix</keyword>
<dbReference type="Pfam" id="PF15672">
    <property type="entry name" value="Mucin15"/>
    <property type="match status" value="1"/>
</dbReference>